<protein>
    <recommendedName>
        <fullName evidence="6">Short-chain dehydrogenase</fullName>
    </recommendedName>
</protein>
<proteinExistence type="inferred from homology"/>
<evidence type="ECO:0000256" key="1">
    <source>
        <dbReference type="ARBA" id="ARBA00006484"/>
    </source>
</evidence>
<evidence type="ECO:0008006" key="6">
    <source>
        <dbReference type="Google" id="ProtNLM"/>
    </source>
</evidence>
<reference evidence="4" key="1">
    <citation type="submission" date="2022-08" db="EMBL/GenBank/DDBJ databases">
        <authorList>
            <consortium name="DOE Joint Genome Institute"/>
            <person name="Min B."/>
            <person name="Riley R."/>
            <person name="Sierra-Patev S."/>
            <person name="Naranjo-Ortiz M."/>
            <person name="Looney B."/>
            <person name="Konkel Z."/>
            <person name="Slot J.C."/>
            <person name="Sakamoto Y."/>
            <person name="Steenwyk J.L."/>
            <person name="Rokas A."/>
            <person name="Carro J."/>
            <person name="Camarero S."/>
            <person name="Ferreira P."/>
            <person name="Molpeceres G."/>
            <person name="Ruiz-Duenas F.J."/>
            <person name="Serrano A."/>
            <person name="Henrissat B."/>
            <person name="Drula E."/>
            <person name="Hughes K.W."/>
            <person name="Mata J.L."/>
            <person name="Ishikawa N.K."/>
            <person name="Vargas-Isla R."/>
            <person name="Ushijima S."/>
            <person name="Smith C.A."/>
            <person name="Ahrendt S."/>
            <person name="Andreopoulos W."/>
            <person name="He G."/>
            <person name="Labutti K."/>
            <person name="Lipzen A."/>
            <person name="Ng V."/>
            <person name="Sandor L."/>
            <person name="Barry K."/>
            <person name="Martinez A.T."/>
            <person name="Xiao Y."/>
            <person name="Gibbons J.G."/>
            <person name="Terashima K."/>
            <person name="Hibbett D.S."/>
            <person name="Grigoriev I.V."/>
        </authorList>
    </citation>
    <scope>NUCLEOTIDE SEQUENCE</scope>
    <source>
        <strain evidence="4">TFB10827</strain>
    </source>
</reference>
<dbReference type="InterPro" id="IPR020904">
    <property type="entry name" value="Sc_DH/Rdtase_CS"/>
</dbReference>
<dbReference type="SUPFAM" id="SSF51735">
    <property type="entry name" value="NAD(P)-binding Rossmann-fold domains"/>
    <property type="match status" value="1"/>
</dbReference>
<dbReference type="InterPro" id="IPR036291">
    <property type="entry name" value="NAD(P)-bd_dom_sf"/>
</dbReference>
<evidence type="ECO:0000313" key="5">
    <source>
        <dbReference type="Proteomes" id="UP001163828"/>
    </source>
</evidence>
<comment type="similarity">
    <text evidence="1">Belongs to the short-chain dehydrogenases/reductases (SDR) family.</text>
</comment>
<keyword evidence="5" id="KW-1185">Reference proteome</keyword>
<gene>
    <name evidence="4" type="ORF">F5050DRAFT_1708486</name>
</gene>
<dbReference type="PRINTS" id="PR00081">
    <property type="entry name" value="GDHRDH"/>
</dbReference>
<evidence type="ECO:0000256" key="3">
    <source>
        <dbReference type="ARBA" id="ARBA00023002"/>
    </source>
</evidence>
<organism evidence="4 5">
    <name type="scientific">Lentinula boryana</name>
    <dbReference type="NCBI Taxonomy" id="40481"/>
    <lineage>
        <taxon>Eukaryota</taxon>
        <taxon>Fungi</taxon>
        <taxon>Dikarya</taxon>
        <taxon>Basidiomycota</taxon>
        <taxon>Agaricomycotina</taxon>
        <taxon>Agaricomycetes</taxon>
        <taxon>Agaricomycetidae</taxon>
        <taxon>Agaricales</taxon>
        <taxon>Marasmiineae</taxon>
        <taxon>Omphalotaceae</taxon>
        <taxon>Lentinula</taxon>
    </lineage>
</organism>
<name>A0ABQ8QRD8_9AGAR</name>
<comment type="caution">
    <text evidence="4">The sequence shown here is derived from an EMBL/GenBank/DDBJ whole genome shotgun (WGS) entry which is preliminary data.</text>
</comment>
<dbReference type="PANTHER" id="PTHR43008:SF8">
    <property type="entry name" value="BENZIL REDUCTASE ((S)-BENZOIN FORMING) IRC24"/>
    <property type="match status" value="1"/>
</dbReference>
<accession>A0ABQ8QRD8</accession>
<evidence type="ECO:0000313" key="4">
    <source>
        <dbReference type="EMBL" id="KAJ4001096.1"/>
    </source>
</evidence>
<dbReference type="Gene3D" id="3.40.50.720">
    <property type="entry name" value="NAD(P)-binding Rossmann-like Domain"/>
    <property type="match status" value="1"/>
</dbReference>
<keyword evidence="2" id="KW-0521">NADP</keyword>
<dbReference type="Proteomes" id="UP001163828">
    <property type="component" value="Unassembled WGS sequence"/>
</dbReference>
<dbReference type="EMBL" id="MU790513">
    <property type="protein sequence ID" value="KAJ4001096.1"/>
    <property type="molecule type" value="Genomic_DNA"/>
</dbReference>
<sequence>MSRSPVIIVTGASKQLCSTNISSPARGIGLAVTKVLLNKYNATVVTLSRTITSELRDLASDGLLTLQCDVANESAVLESVNKTIEKYHHIDGLVLNAAALEPLCRIGDDTPISAWKDHFDVNFFSLVTSVKAALPSLRESELGGKIVFVSSGAAVKGTPGWGPYNASKAAMNSLCRTLAEEEPSVISVALRPGVVDTAMHAAIRDLGAAKAMGAGHQAFIDTVAKGSLLKPETPGHVIAGLSVHCPKNLSGQFVNWNDDVCKPFMSE</sequence>
<dbReference type="InterPro" id="IPR002347">
    <property type="entry name" value="SDR_fam"/>
</dbReference>
<dbReference type="PANTHER" id="PTHR43008">
    <property type="entry name" value="BENZIL REDUCTASE"/>
    <property type="match status" value="1"/>
</dbReference>
<dbReference type="PROSITE" id="PS00061">
    <property type="entry name" value="ADH_SHORT"/>
    <property type="match status" value="1"/>
</dbReference>
<keyword evidence="3" id="KW-0560">Oxidoreductase</keyword>
<evidence type="ECO:0000256" key="2">
    <source>
        <dbReference type="ARBA" id="ARBA00022857"/>
    </source>
</evidence>
<dbReference type="Pfam" id="PF00106">
    <property type="entry name" value="adh_short"/>
    <property type="match status" value="1"/>
</dbReference>